<dbReference type="EMBL" id="JACWMS010000001">
    <property type="protein sequence ID" value="MBD1318771.1"/>
    <property type="molecule type" value="Genomic_DNA"/>
</dbReference>
<dbReference type="PANTHER" id="PTHR43133:SF66">
    <property type="entry name" value="ECF RNA POLYMERASE SIGMA FACTOR SIGK"/>
    <property type="match status" value="1"/>
</dbReference>
<dbReference type="Pfam" id="PF04542">
    <property type="entry name" value="Sigma70_r2"/>
    <property type="match status" value="1"/>
</dbReference>
<keyword evidence="3" id="KW-0731">Sigma factor</keyword>
<name>A0ABR7W7G8_9ACTN</name>
<keyword evidence="9" id="KW-1185">Reference proteome</keyword>
<dbReference type="InterPro" id="IPR014284">
    <property type="entry name" value="RNA_pol_sigma-70_dom"/>
</dbReference>
<dbReference type="InterPro" id="IPR013325">
    <property type="entry name" value="RNA_pol_sigma_r2"/>
</dbReference>
<dbReference type="Gene3D" id="1.10.10.10">
    <property type="entry name" value="Winged helix-like DNA-binding domain superfamily/Winged helix DNA-binding domain"/>
    <property type="match status" value="1"/>
</dbReference>
<gene>
    <name evidence="8" type="ORF">IDF66_04180</name>
</gene>
<dbReference type="InterPro" id="IPR013249">
    <property type="entry name" value="RNA_pol_sigma70_r4_t2"/>
</dbReference>
<proteinExistence type="inferred from homology"/>
<evidence type="ECO:0000259" key="6">
    <source>
        <dbReference type="Pfam" id="PF04542"/>
    </source>
</evidence>
<evidence type="ECO:0000256" key="2">
    <source>
        <dbReference type="ARBA" id="ARBA00023015"/>
    </source>
</evidence>
<evidence type="ECO:0000256" key="5">
    <source>
        <dbReference type="ARBA" id="ARBA00023163"/>
    </source>
</evidence>
<dbReference type="InterPro" id="IPR013324">
    <property type="entry name" value="RNA_pol_sigma_r3/r4-like"/>
</dbReference>
<dbReference type="Proteomes" id="UP000602395">
    <property type="component" value="Unassembled WGS sequence"/>
</dbReference>
<sequence length="235" mass="26473">MYIRSDTRAWLLSLGDEPDRSVSRSGHGEPAHEVGLFGYRGGVTSTGAGNDTDLLRTLLADSARGDRGAFARLYDLTSARIYGLALRVVRDRNYAEEVVQEAYLVFWQKAADYHPARGTVISWMMTIAHRRAVDRVRTEELQHRKVAEYGATNQSPAGTPAPLEIVVDREENDELRTCLNRLTDLQRDSIEMSYFSGMSYPEVAEQTSTPLPTIKSRIRDGLRKLRHCLRSQNDA</sequence>
<dbReference type="Pfam" id="PF08281">
    <property type="entry name" value="Sigma70_r4_2"/>
    <property type="match status" value="1"/>
</dbReference>
<comment type="caution">
    <text evidence="8">The sequence shown here is derived from an EMBL/GenBank/DDBJ whole genome shotgun (WGS) entry which is preliminary data.</text>
</comment>
<dbReference type="Gene3D" id="1.10.1740.10">
    <property type="match status" value="1"/>
</dbReference>
<evidence type="ECO:0000313" key="9">
    <source>
        <dbReference type="Proteomes" id="UP000602395"/>
    </source>
</evidence>
<dbReference type="SUPFAM" id="SSF88659">
    <property type="entry name" value="Sigma3 and sigma4 domains of RNA polymerase sigma factors"/>
    <property type="match status" value="1"/>
</dbReference>
<evidence type="ECO:0000256" key="3">
    <source>
        <dbReference type="ARBA" id="ARBA00023082"/>
    </source>
</evidence>
<evidence type="ECO:0000313" key="8">
    <source>
        <dbReference type="EMBL" id="MBD1318771.1"/>
    </source>
</evidence>
<dbReference type="NCBIfam" id="TIGR02937">
    <property type="entry name" value="sigma70-ECF"/>
    <property type="match status" value="1"/>
</dbReference>
<dbReference type="PANTHER" id="PTHR43133">
    <property type="entry name" value="RNA POLYMERASE ECF-TYPE SIGMA FACTO"/>
    <property type="match status" value="1"/>
</dbReference>
<protein>
    <submittedName>
        <fullName evidence="8">Sigma-70 family RNA polymerase sigma factor</fullName>
    </submittedName>
</protein>
<keyword evidence="4" id="KW-0238">DNA-binding</keyword>
<feature type="domain" description="RNA polymerase sigma-70 region 2" evidence="6">
    <location>
        <begin position="74"/>
        <end position="139"/>
    </location>
</feature>
<dbReference type="InterPro" id="IPR036388">
    <property type="entry name" value="WH-like_DNA-bd_sf"/>
</dbReference>
<keyword evidence="2" id="KW-0805">Transcription regulation</keyword>
<dbReference type="InterPro" id="IPR007627">
    <property type="entry name" value="RNA_pol_sigma70_r2"/>
</dbReference>
<comment type="similarity">
    <text evidence="1">Belongs to the sigma-70 factor family. ECF subfamily.</text>
</comment>
<reference evidence="8 9" key="1">
    <citation type="submission" date="2020-09" db="EMBL/GenBank/DDBJ databases">
        <title>Novel species in genus Gordonia.</title>
        <authorList>
            <person name="Zhang G."/>
        </authorList>
    </citation>
    <scope>NUCLEOTIDE SEQUENCE [LARGE SCALE GENOMIC DNA]</scope>
    <source>
        <strain evidence="8 9">ON-33</strain>
    </source>
</reference>
<organism evidence="8 9">
    <name type="scientific">Gordonia hankookensis</name>
    <dbReference type="NCBI Taxonomy" id="589403"/>
    <lineage>
        <taxon>Bacteria</taxon>
        <taxon>Bacillati</taxon>
        <taxon>Actinomycetota</taxon>
        <taxon>Actinomycetes</taxon>
        <taxon>Mycobacteriales</taxon>
        <taxon>Gordoniaceae</taxon>
        <taxon>Gordonia</taxon>
    </lineage>
</organism>
<evidence type="ECO:0000256" key="4">
    <source>
        <dbReference type="ARBA" id="ARBA00023125"/>
    </source>
</evidence>
<dbReference type="InterPro" id="IPR039425">
    <property type="entry name" value="RNA_pol_sigma-70-like"/>
</dbReference>
<evidence type="ECO:0000259" key="7">
    <source>
        <dbReference type="Pfam" id="PF08281"/>
    </source>
</evidence>
<keyword evidence="5" id="KW-0804">Transcription</keyword>
<accession>A0ABR7W7G8</accession>
<dbReference type="SUPFAM" id="SSF88946">
    <property type="entry name" value="Sigma2 domain of RNA polymerase sigma factors"/>
    <property type="match status" value="1"/>
</dbReference>
<dbReference type="CDD" id="cd06171">
    <property type="entry name" value="Sigma70_r4"/>
    <property type="match status" value="1"/>
</dbReference>
<feature type="domain" description="RNA polymerase sigma factor 70 region 4 type 2" evidence="7">
    <location>
        <begin position="173"/>
        <end position="225"/>
    </location>
</feature>
<evidence type="ECO:0000256" key="1">
    <source>
        <dbReference type="ARBA" id="ARBA00010641"/>
    </source>
</evidence>